<sequence length="282" mass="33129">MPEPWQTLAVKNHHPRDKNVRFVEDTHTYYVNGSSKGIVSTTGFVHAFFGHFDADGAIKAMKRNPEKWKKHPLYGKTDKEIKELWAASGRDASGKGTALHLAIEKHLNGAIELIPPEVMDTPEWRYYMNFYNDTKDSLEPYRTEWEVWDEEHKLTGSIDMIYKRKDGNFAVYDWKRSKEIKMDNPFQSGQGPMEHLPDVNYWHYTLQLNVYRWFLQKHYGLKVVELAIVIFHPNNKNYQIFKLNILDDEIQDMLESRKRAVKNGCKKAVEFEVVETPCMLDD</sequence>
<reference evidence="2" key="1">
    <citation type="journal article" date="2020" name="Nature">
        <title>Giant virus diversity and host interactions through global metagenomics.</title>
        <authorList>
            <person name="Schulz F."/>
            <person name="Roux S."/>
            <person name="Paez-Espino D."/>
            <person name="Jungbluth S."/>
            <person name="Walsh D.A."/>
            <person name="Denef V.J."/>
            <person name="McMahon K.D."/>
            <person name="Konstantinidis K.T."/>
            <person name="Eloe-Fadrosh E.A."/>
            <person name="Kyrpides N.C."/>
            <person name="Woyke T."/>
        </authorList>
    </citation>
    <scope>NUCLEOTIDE SEQUENCE</scope>
    <source>
        <strain evidence="2">GVMAG-M-3300023174-189</strain>
    </source>
</reference>
<dbReference type="AlphaFoldDB" id="A0A6C0DI09"/>
<evidence type="ECO:0000313" key="2">
    <source>
        <dbReference type="EMBL" id="QHT16558.1"/>
    </source>
</evidence>
<dbReference type="EMBL" id="MN739626">
    <property type="protein sequence ID" value="QHT16558.1"/>
    <property type="molecule type" value="Genomic_DNA"/>
</dbReference>
<evidence type="ECO:0000259" key="1">
    <source>
        <dbReference type="Pfam" id="PF12705"/>
    </source>
</evidence>
<organism evidence="2">
    <name type="scientific">viral metagenome</name>
    <dbReference type="NCBI Taxonomy" id="1070528"/>
    <lineage>
        <taxon>unclassified sequences</taxon>
        <taxon>metagenomes</taxon>
        <taxon>organismal metagenomes</taxon>
    </lineage>
</organism>
<dbReference type="Pfam" id="PF12705">
    <property type="entry name" value="PDDEXK_1"/>
    <property type="match status" value="1"/>
</dbReference>
<dbReference type="Gene3D" id="3.90.320.10">
    <property type="match status" value="1"/>
</dbReference>
<name>A0A6C0DI09_9ZZZZ</name>
<dbReference type="InterPro" id="IPR011604">
    <property type="entry name" value="PDDEXK-like_dom_sf"/>
</dbReference>
<protein>
    <recommendedName>
        <fullName evidence="1">PD-(D/E)XK endonuclease-like domain-containing protein</fullName>
    </recommendedName>
</protein>
<proteinExistence type="predicted"/>
<dbReference type="InterPro" id="IPR038726">
    <property type="entry name" value="PDDEXK_AddAB-type"/>
</dbReference>
<accession>A0A6C0DI09</accession>
<feature type="domain" description="PD-(D/E)XK endonuclease-like" evidence="1">
    <location>
        <begin position="139"/>
        <end position="248"/>
    </location>
</feature>